<name>A0A1Z1W3B4_9ACTN</name>
<organism evidence="1 2">
    <name type="scientific">Streptomyces alboflavus</name>
    <dbReference type="NCBI Taxonomy" id="67267"/>
    <lineage>
        <taxon>Bacteria</taxon>
        <taxon>Bacillati</taxon>
        <taxon>Actinomycetota</taxon>
        <taxon>Actinomycetes</taxon>
        <taxon>Kitasatosporales</taxon>
        <taxon>Streptomycetaceae</taxon>
        <taxon>Streptomyces</taxon>
    </lineage>
</organism>
<accession>A0A1Z1W3B4</accession>
<keyword evidence="2" id="KW-1185">Reference proteome</keyword>
<proteinExistence type="predicted"/>
<dbReference type="AlphaFoldDB" id="A0A1Z1W3B4"/>
<sequence length="64" mass="6894">MAGPVLEVSTDSVPAPDRFGWWAEMVGNEVMPVTVRSAHAAVFQGRANAVELPDSQVAFFGFSR</sequence>
<dbReference type="Proteomes" id="UP000195880">
    <property type="component" value="Chromosome"/>
</dbReference>
<dbReference type="EMBL" id="CP021748">
    <property type="protein sequence ID" value="ARX80904.1"/>
    <property type="molecule type" value="Genomic_DNA"/>
</dbReference>
<gene>
    <name evidence="1" type="ORF">SMD44_00302</name>
</gene>
<evidence type="ECO:0000313" key="2">
    <source>
        <dbReference type="Proteomes" id="UP000195880"/>
    </source>
</evidence>
<evidence type="ECO:0000313" key="1">
    <source>
        <dbReference type="EMBL" id="ARX80904.1"/>
    </source>
</evidence>
<protein>
    <submittedName>
        <fullName evidence="1">AraC family transcriptional regulator</fullName>
    </submittedName>
</protein>
<reference evidence="1 2" key="1">
    <citation type="submission" date="2017-05" db="EMBL/GenBank/DDBJ databases">
        <title>Streptomyces alboflavus Genome sequencing and assembly.</title>
        <authorList>
            <person name="Wang Y."/>
            <person name="Du B."/>
            <person name="Ding Y."/>
            <person name="Liu H."/>
            <person name="Hou Q."/>
            <person name="Liu K."/>
            <person name="Wang C."/>
            <person name="Yao L."/>
        </authorList>
    </citation>
    <scope>NUCLEOTIDE SEQUENCE [LARGE SCALE GENOMIC DNA]</scope>
    <source>
        <strain evidence="1 2">MDJK44</strain>
    </source>
</reference>
<dbReference type="KEGG" id="salf:SMD44_00302"/>